<evidence type="ECO:0000256" key="1">
    <source>
        <dbReference type="SAM" id="MobiDB-lite"/>
    </source>
</evidence>
<keyword evidence="2" id="KW-0812">Transmembrane</keyword>
<dbReference type="AlphaFoldDB" id="A0ABD5YGI8"/>
<dbReference type="RefSeq" id="WP_264383083.1">
    <property type="nucleotide sequence ID" value="NZ_JBHSZC010000001.1"/>
</dbReference>
<evidence type="ECO:0000313" key="3">
    <source>
        <dbReference type="EMBL" id="MFC7188474.1"/>
    </source>
</evidence>
<feature type="transmembrane region" description="Helical" evidence="2">
    <location>
        <begin position="16"/>
        <end position="35"/>
    </location>
</feature>
<proteinExistence type="predicted"/>
<evidence type="ECO:0000313" key="4">
    <source>
        <dbReference type="Proteomes" id="UP001596417"/>
    </source>
</evidence>
<name>A0ABD5YGI8_9EURY</name>
<keyword evidence="2" id="KW-1133">Transmembrane helix</keyword>
<keyword evidence="2" id="KW-0472">Membrane</keyword>
<comment type="caution">
    <text evidence="3">The sequence shown here is derived from an EMBL/GenBank/DDBJ whole genome shotgun (WGS) entry which is preliminary data.</text>
</comment>
<dbReference type="Pfam" id="PF19609">
    <property type="entry name" value="DUF6114"/>
    <property type="match status" value="1"/>
</dbReference>
<reference evidence="3 4" key="1">
    <citation type="journal article" date="2019" name="Int. J. Syst. Evol. Microbiol.">
        <title>The Global Catalogue of Microorganisms (GCM) 10K type strain sequencing project: providing services to taxonomists for standard genome sequencing and annotation.</title>
        <authorList>
            <consortium name="The Broad Institute Genomics Platform"/>
            <consortium name="The Broad Institute Genome Sequencing Center for Infectious Disease"/>
            <person name="Wu L."/>
            <person name="Ma J."/>
        </authorList>
    </citation>
    <scope>NUCLEOTIDE SEQUENCE [LARGE SCALE GENOMIC DNA]</scope>
    <source>
        <strain evidence="3 4">RDMS1</strain>
    </source>
</reference>
<feature type="region of interest" description="Disordered" evidence="1">
    <location>
        <begin position="122"/>
        <end position="147"/>
    </location>
</feature>
<dbReference type="InterPro" id="IPR046096">
    <property type="entry name" value="DUF6114"/>
</dbReference>
<dbReference type="EMBL" id="JBHTAX010000001">
    <property type="protein sequence ID" value="MFC7188474.1"/>
    <property type="molecule type" value="Genomic_DNA"/>
</dbReference>
<evidence type="ECO:0000256" key="2">
    <source>
        <dbReference type="SAM" id="Phobius"/>
    </source>
</evidence>
<feature type="transmembrane region" description="Helical" evidence="2">
    <location>
        <begin position="41"/>
        <end position="67"/>
    </location>
</feature>
<feature type="transmembrane region" description="Helical" evidence="2">
    <location>
        <begin position="79"/>
        <end position="104"/>
    </location>
</feature>
<accession>A0ABD5YGI8</accession>
<sequence>MSERRQRFGDWRARRPFLGGSLLLLGSVFMAYVAISYGKDLILVGSSTAFLGLVSSSLVFLTGVFALTKPEFSTMIGYVGGALSIISLMGTLGGLFIGMLLGLIGSNLCIAWESDEVEETNPFDWGPNADSDESDDDGVSGLVSKWR</sequence>
<organism evidence="3 4">
    <name type="scientific">Halocatena marina</name>
    <dbReference type="NCBI Taxonomy" id="2934937"/>
    <lineage>
        <taxon>Archaea</taxon>
        <taxon>Methanobacteriati</taxon>
        <taxon>Methanobacteriota</taxon>
        <taxon>Stenosarchaea group</taxon>
        <taxon>Halobacteria</taxon>
        <taxon>Halobacteriales</taxon>
        <taxon>Natronomonadaceae</taxon>
        <taxon>Halocatena</taxon>
    </lineage>
</organism>
<protein>
    <submittedName>
        <fullName evidence="3">DUF6114 domain-containing protein</fullName>
    </submittedName>
</protein>
<keyword evidence="4" id="KW-1185">Reference proteome</keyword>
<dbReference type="Proteomes" id="UP001596417">
    <property type="component" value="Unassembled WGS sequence"/>
</dbReference>
<gene>
    <name evidence="3" type="ORF">ACFQL7_00440</name>
</gene>